<name>A0A504YC72_FASGI</name>
<feature type="transmembrane region" description="Helical" evidence="6">
    <location>
        <begin position="76"/>
        <end position="101"/>
    </location>
</feature>
<keyword evidence="4 6" id="KW-1133">Transmembrane helix</keyword>
<dbReference type="EMBL" id="SUNJ01011605">
    <property type="protein sequence ID" value="TPP58764.1"/>
    <property type="molecule type" value="Genomic_DNA"/>
</dbReference>
<keyword evidence="8" id="KW-1185">Reference proteome</keyword>
<dbReference type="OrthoDB" id="9993879at2759"/>
<dbReference type="InterPro" id="IPR018499">
    <property type="entry name" value="Tetraspanin/Peripherin"/>
</dbReference>
<comment type="similarity">
    <text evidence="2 6">Belongs to the tetraspanin (TM4SF) family.</text>
</comment>
<feature type="transmembrane region" description="Helical" evidence="6">
    <location>
        <begin position="113"/>
        <end position="138"/>
    </location>
</feature>
<dbReference type="PIRSF" id="PIRSF002419">
    <property type="entry name" value="Tetraspanin"/>
    <property type="match status" value="1"/>
</dbReference>
<dbReference type="Proteomes" id="UP000316759">
    <property type="component" value="Unassembled WGS sequence"/>
</dbReference>
<dbReference type="PANTHER" id="PTHR19282">
    <property type="entry name" value="TETRASPANIN"/>
    <property type="match status" value="1"/>
</dbReference>
<evidence type="ECO:0000256" key="4">
    <source>
        <dbReference type="ARBA" id="ARBA00022989"/>
    </source>
</evidence>
<accession>A0A504YC72</accession>
<comment type="caution">
    <text evidence="7">The sequence shown here is derived from an EMBL/GenBank/DDBJ whole genome shotgun (WGS) entry which is preliminary data.</text>
</comment>
<feature type="transmembrane region" description="Helical" evidence="6">
    <location>
        <begin position="245"/>
        <end position="265"/>
    </location>
</feature>
<keyword evidence="5 6" id="KW-0472">Membrane</keyword>
<dbReference type="InterPro" id="IPR008952">
    <property type="entry name" value="Tetraspanin_EC2_sf"/>
</dbReference>
<keyword evidence="3 6" id="KW-0812">Transmembrane</keyword>
<evidence type="ECO:0000256" key="5">
    <source>
        <dbReference type="ARBA" id="ARBA00023136"/>
    </source>
</evidence>
<evidence type="ECO:0000256" key="6">
    <source>
        <dbReference type="RuleBase" id="RU361218"/>
    </source>
</evidence>
<dbReference type="Pfam" id="PF00335">
    <property type="entry name" value="Tetraspanin"/>
    <property type="match status" value="1"/>
</dbReference>
<evidence type="ECO:0000256" key="2">
    <source>
        <dbReference type="ARBA" id="ARBA00006840"/>
    </source>
</evidence>
<dbReference type="SUPFAM" id="SSF48652">
    <property type="entry name" value="Tetraspanin"/>
    <property type="match status" value="1"/>
</dbReference>
<comment type="subcellular location">
    <subcellularLocation>
        <location evidence="1 6">Membrane</location>
        <topology evidence="1 6">Multi-pass membrane protein</topology>
    </subcellularLocation>
</comment>
<gene>
    <name evidence="7" type="ORF">FGIG_10703</name>
</gene>
<sequence length="275" mass="30567">MTISTGFSGDRKPVMSYGDAIQEDKSTCCSCTPSWVKTFLIFFTSIILLIALALISLAAYLLLVRYSFVPNLLGEIAYVNHFLLVVVGILLIAACIIGFVGAANGNSCLLLTYAWILAVILLLQLTTGILAFCFSNLFQEWLAGRLRYTLQERYFRGQADVDKAVDLVQQKFKCCGSKAYHDWKQSVFQNNTKADVPDVFGFGLRVPDSCCIRSVKDCGALPHPSNVYHQGCIAEISDKLRERYFIIYVVALSLILVEFFGVILACCYSKAPKSR</sequence>
<evidence type="ECO:0000256" key="1">
    <source>
        <dbReference type="ARBA" id="ARBA00004141"/>
    </source>
</evidence>
<dbReference type="GO" id="GO:0005886">
    <property type="term" value="C:plasma membrane"/>
    <property type="evidence" value="ECO:0007669"/>
    <property type="project" value="TreeGrafter"/>
</dbReference>
<evidence type="ECO:0000256" key="3">
    <source>
        <dbReference type="ARBA" id="ARBA00022692"/>
    </source>
</evidence>
<evidence type="ECO:0000313" key="7">
    <source>
        <dbReference type="EMBL" id="TPP58764.1"/>
    </source>
</evidence>
<protein>
    <recommendedName>
        <fullName evidence="6">Tetraspanin</fullName>
    </recommendedName>
</protein>
<dbReference type="AlphaFoldDB" id="A0A504YC72"/>
<dbReference type="PANTHER" id="PTHR19282:SF544">
    <property type="entry name" value="TETRASPANIN"/>
    <property type="match status" value="1"/>
</dbReference>
<evidence type="ECO:0000313" key="8">
    <source>
        <dbReference type="Proteomes" id="UP000316759"/>
    </source>
</evidence>
<dbReference type="STRING" id="46835.A0A504YC72"/>
<feature type="transmembrane region" description="Helical" evidence="6">
    <location>
        <begin position="40"/>
        <end position="64"/>
    </location>
</feature>
<reference evidence="7 8" key="1">
    <citation type="submission" date="2019-04" db="EMBL/GenBank/DDBJ databases">
        <title>Annotation for the trematode Fasciola gigantica.</title>
        <authorList>
            <person name="Choi Y.-J."/>
        </authorList>
    </citation>
    <scope>NUCLEOTIDE SEQUENCE [LARGE SCALE GENOMIC DNA]</scope>
    <source>
        <strain evidence="7">Uganda_cow_1</strain>
    </source>
</reference>
<organism evidence="7 8">
    <name type="scientific">Fasciola gigantica</name>
    <name type="common">Giant liver fluke</name>
    <dbReference type="NCBI Taxonomy" id="46835"/>
    <lineage>
        <taxon>Eukaryota</taxon>
        <taxon>Metazoa</taxon>
        <taxon>Spiralia</taxon>
        <taxon>Lophotrochozoa</taxon>
        <taxon>Platyhelminthes</taxon>
        <taxon>Trematoda</taxon>
        <taxon>Digenea</taxon>
        <taxon>Plagiorchiida</taxon>
        <taxon>Echinostomata</taxon>
        <taxon>Echinostomatoidea</taxon>
        <taxon>Fasciolidae</taxon>
        <taxon>Fasciola</taxon>
    </lineage>
</organism>
<proteinExistence type="inferred from homology"/>
<dbReference type="PRINTS" id="PR00259">
    <property type="entry name" value="TMFOUR"/>
</dbReference>
<dbReference type="InterPro" id="IPR000301">
    <property type="entry name" value="Tetraspanin_animals"/>
</dbReference>
<dbReference type="Gene3D" id="1.10.1450.10">
    <property type="entry name" value="Tetraspanin"/>
    <property type="match status" value="1"/>
</dbReference>